<dbReference type="OrthoDB" id="10060824at2759"/>
<comment type="caution">
    <text evidence="1">The sequence shown here is derived from an EMBL/GenBank/DDBJ whole genome shotgun (WGS) entry which is preliminary data.</text>
</comment>
<evidence type="ECO:0000313" key="2">
    <source>
        <dbReference type="Proteomes" id="UP000784294"/>
    </source>
</evidence>
<evidence type="ECO:0000313" key="1">
    <source>
        <dbReference type="EMBL" id="VEL27327.1"/>
    </source>
</evidence>
<dbReference type="Proteomes" id="UP000784294">
    <property type="component" value="Unassembled WGS sequence"/>
</dbReference>
<dbReference type="AlphaFoldDB" id="A0A3S5AWV7"/>
<gene>
    <name evidence="1" type="ORF">PXEA_LOCUS20767</name>
</gene>
<organism evidence="1 2">
    <name type="scientific">Protopolystoma xenopodis</name>
    <dbReference type="NCBI Taxonomy" id="117903"/>
    <lineage>
        <taxon>Eukaryota</taxon>
        <taxon>Metazoa</taxon>
        <taxon>Spiralia</taxon>
        <taxon>Lophotrochozoa</taxon>
        <taxon>Platyhelminthes</taxon>
        <taxon>Monogenea</taxon>
        <taxon>Polyopisthocotylea</taxon>
        <taxon>Polystomatidea</taxon>
        <taxon>Polystomatidae</taxon>
        <taxon>Protopolystoma</taxon>
    </lineage>
</organism>
<accession>A0A3S5AWV7</accession>
<dbReference type="EMBL" id="CAAALY010086485">
    <property type="protein sequence ID" value="VEL27327.1"/>
    <property type="molecule type" value="Genomic_DNA"/>
</dbReference>
<keyword evidence="2" id="KW-1185">Reference proteome</keyword>
<proteinExistence type="predicted"/>
<sequence length="64" mass="6969">MEIVPKSVRLTSAHLRPGRFMDNGLRGIVTLINHLNSDAPFTWEPLFNSVTGSTAFSIRPSSGA</sequence>
<reference evidence="1" key="1">
    <citation type="submission" date="2018-11" db="EMBL/GenBank/DDBJ databases">
        <authorList>
            <consortium name="Pathogen Informatics"/>
        </authorList>
    </citation>
    <scope>NUCLEOTIDE SEQUENCE</scope>
</reference>
<protein>
    <submittedName>
        <fullName evidence="1">Uncharacterized protein</fullName>
    </submittedName>
</protein>
<name>A0A3S5AWV7_9PLAT</name>